<proteinExistence type="predicted"/>
<dbReference type="Proteomes" id="UP000005239">
    <property type="component" value="Unassembled WGS sequence"/>
</dbReference>
<dbReference type="AlphaFoldDB" id="A0A2A6CUA9"/>
<protein>
    <submittedName>
        <fullName evidence="1">Uncharacterized protein</fullName>
    </submittedName>
</protein>
<evidence type="ECO:0000313" key="2">
    <source>
        <dbReference type="Proteomes" id="UP000005239"/>
    </source>
</evidence>
<sequence length="104" mass="12140">MVYIMGIVYIVIAMIIWAVYDLVKWMWPKKRAVWVPPIQYSPYPRKMPHIFRVANRPFKKEAIEPVDLGLSNDDIAYIDETDHCDQSNDDCNSVVTTDIVDTHL</sequence>
<keyword evidence="2" id="KW-1185">Reference proteome</keyword>
<evidence type="ECO:0000313" key="1">
    <source>
        <dbReference type="EnsemblMetazoa" id="PPA05668.1"/>
    </source>
</evidence>
<reference evidence="1" key="2">
    <citation type="submission" date="2022-06" db="UniProtKB">
        <authorList>
            <consortium name="EnsemblMetazoa"/>
        </authorList>
    </citation>
    <scope>IDENTIFICATION</scope>
    <source>
        <strain evidence="1">PS312</strain>
    </source>
</reference>
<organism evidence="1 2">
    <name type="scientific">Pristionchus pacificus</name>
    <name type="common">Parasitic nematode worm</name>
    <dbReference type="NCBI Taxonomy" id="54126"/>
    <lineage>
        <taxon>Eukaryota</taxon>
        <taxon>Metazoa</taxon>
        <taxon>Ecdysozoa</taxon>
        <taxon>Nematoda</taxon>
        <taxon>Chromadorea</taxon>
        <taxon>Rhabditida</taxon>
        <taxon>Rhabditina</taxon>
        <taxon>Diplogasteromorpha</taxon>
        <taxon>Diplogasteroidea</taxon>
        <taxon>Neodiplogasteridae</taxon>
        <taxon>Pristionchus</taxon>
    </lineage>
</organism>
<accession>A0A2A6CUA9</accession>
<gene>
    <name evidence="1" type="primary">WBGene00095222</name>
</gene>
<reference evidence="2" key="1">
    <citation type="journal article" date="2008" name="Nat. Genet.">
        <title>The Pristionchus pacificus genome provides a unique perspective on nematode lifestyle and parasitism.</title>
        <authorList>
            <person name="Dieterich C."/>
            <person name="Clifton S.W."/>
            <person name="Schuster L.N."/>
            <person name="Chinwalla A."/>
            <person name="Delehaunty K."/>
            <person name="Dinkelacker I."/>
            <person name="Fulton L."/>
            <person name="Fulton R."/>
            <person name="Godfrey J."/>
            <person name="Minx P."/>
            <person name="Mitreva M."/>
            <person name="Roeseler W."/>
            <person name="Tian H."/>
            <person name="Witte H."/>
            <person name="Yang S.P."/>
            <person name="Wilson R.K."/>
            <person name="Sommer R.J."/>
        </authorList>
    </citation>
    <scope>NUCLEOTIDE SEQUENCE [LARGE SCALE GENOMIC DNA]</scope>
    <source>
        <strain evidence="2">PS312</strain>
    </source>
</reference>
<dbReference type="EnsemblMetazoa" id="PPA05668.1">
    <property type="protein sequence ID" value="PPA05668.1"/>
    <property type="gene ID" value="WBGene00095222"/>
</dbReference>
<name>A0A2A6CUA9_PRIPA</name>
<accession>A0A8R1U6W9</accession>